<sequence>MSVCDLLTFPQHTFLWLIEKTTTSFELNVYEDLRAERDQSTSFFRPKPDLKKTYPLHQDPLKDQKMTLFRVFSLWVFIILSLYLQTGDCTKIIGGTEVKPHSLPYMALIYRKINETHTSWCGGILINSEWVLTAAHCGEMELVYLGVHNMKQPGHGVKVKRNVLHPDYMTIKEGNDIMLVQLNKPVGQNSMIKVMPLPKPVEDIRAGTECFVAGWGVTKVNSSMSDVLMSAKVTVIDRVTCNSTEYYNKDPIITANMLCAGYDIDPADACQGDSGGPLVCDGELEGLVSYGEGCGIKTKPGIYTFIPKYNKWIQDTVTKP</sequence>
<dbReference type="GeneTree" id="ENSGT01050000244971"/>
<evidence type="ECO:0000313" key="12">
    <source>
        <dbReference type="Proteomes" id="UP000265140"/>
    </source>
</evidence>
<evidence type="ECO:0000256" key="9">
    <source>
        <dbReference type="RuleBase" id="RU363034"/>
    </source>
</evidence>
<evidence type="ECO:0000256" key="5">
    <source>
        <dbReference type="ARBA" id="ARBA00022825"/>
    </source>
</evidence>
<evidence type="ECO:0000256" key="1">
    <source>
        <dbReference type="ARBA" id="ARBA00004239"/>
    </source>
</evidence>
<dbReference type="PANTHER" id="PTHR24264:SF20">
    <property type="entry name" value="TRYPSIN-LIKE"/>
    <property type="match status" value="1"/>
</dbReference>
<keyword evidence="2 9" id="KW-0645">Protease</keyword>
<protein>
    <recommendedName>
        <fullName evidence="8">trypsin</fullName>
        <ecNumber evidence="8">3.4.21.4</ecNumber>
    </recommendedName>
</protein>
<dbReference type="PROSITE" id="PS50240">
    <property type="entry name" value="TRYPSIN_DOM"/>
    <property type="match status" value="1"/>
</dbReference>
<comment type="subcellular location">
    <subcellularLocation>
        <location evidence="1">Secreted</location>
        <location evidence="1">Extracellular space</location>
    </subcellularLocation>
</comment>
<comment type="catalytic activity">
    <reaction evidence="7">
        <text>Preferential cleavage: Arg-|-Xaa, Lys-|-Xaa.</text>
        <dbReference type="EC" id="3.4.21.4"/>
    </reaction>
</comment>
<evidence type="ECO:0000256" key="8">
    <source>
        <dbReference type="ARBA" id="ARBA00038868"/>
    </source>
</evidence>
<dbReference type="PANTHER" id="PTHR24264">
    <property type="entry name" value="TRYPSIN-RELATED"/>
    <property type="match status" value="1"/>
</dbReference>
<reference evidence="11" key="2">
    <citation type="submission" date="2020-02" db="EMBL/GenBank/DDBJ databases">
        <title>Esox lucius (northern pike) genome, fEsoLuc1, primary haplotype.</title>
        <authorList>
            <person name="Myers G."/>
            <person name="Karagic N."/>
            <person name="Meyer A."/>
            <person name="Pippel M."/>
            <person name="Reichard M."/>
            <person name="Winkler S."/>
            <person name="Tracey A."/>
            <person name="Sims Y."/>
            <person name="Howe K."/>
            <person name="Rhie A."/>
            <person name="Formenti G."/>
            <person name="Durbin R."/>
            <person name="Fedrigo O."/>
            <person name="Jarvis E.D."/>
        </authorList>
    </citation>
    <scope>NUCLEOTIDE SEQUENCE [LARGE SCALE GENOMIC DNA]</scope>
</reference>
<keyword evidence="3" id="KW-0732">Signal</keyword>
<dbReference type="PROSITE" id="PS00135">
    <property type="entry name" value="TRYPSIN_SER"/>
    <property type="match status" value="1"/>
</dbReference>
<evidence type="ECO:0000256" key="2">
    <source>
        <dbReference type="ARBA" id="ARBA00022670"/>
    </source>
</evidence>
<name>A0A3P8ZBE9_ESOLU</name>
<dbReference type="Ensembl" id="ENSELUT00000037542.3">
    <property type="protein sequence ID" value="ENSELUP00000025773.3"/>
    <property type="gene ID" value="ENSELUG00000024415.3"/>
</dbReference>
<dbReference type="InterPro" id="IPR009003">
    <property type="entry name" value="Peptidase_S1_PA"/>
</dbReference>
<dbReference type="SMART" id="SM00020">
    <property type="entry name" value="Tryp_SPc"/>
    <property type="match status" value="1"/>
</dbReference>
<dbReference type="RefSeq" id="XP_034152106.1">
    <property type="nucleotide sequence ID" value="XM_034296215.1"/>
</dbReference>
<dbReference type="Proteomes" id="UP000265140">
    <property type="component" value="Chromosome 13"/>
</dbReference>
<reference evidence="11" key="3">
    <citation type="submission" date="2025-08" db="UniProtKB">
        <authorList>
            <consortium name="Ensembl"/>
        </authorList>
    </citation>
    <scope>IDENTIFICATION</scope>
</reference>
<dbReference type="EC" id="3.4.21.4" evidence="8"/>
<feature type="domain" description="Peptidase S1" evidence="10">
    <location>
        <begin position="92"/>
        <end position="318"/>
    </location>
</feature>
<proteinExistence type="predicted"/>
<dbReference type="SUPFAM" id="SSF50494">
    <property type="entry name" value="Trypsin-like serine proteases"/>
    <property type="match status" value="1"/>
</dbReference>
<organism evidence="11 12">
    <name type="scientific">Esox lucius</name>
    <name type="common">Northern pike</name>
    <dbReference type="NCBI Taxonomy" id="8010"/>
    <lineage>
        <taxon>Eukaryota</taxon>
        <taxon>Metazoa</taxon>
        <taxon>Chordata</taxon>
        <taxon>Craniata</taxon>
        <taxon>Vertebrata</taxon>
        <taxon>Euteleostomi</taxon>
        <taxon>Actinopterygii</taxon>
        <taxon>Neopterygii</taxon>
        <taxon>Teleostei</taxon>
        <taxon>Protacanthopterygii</taxon>
        <taxon>Esociformes</taxon>
        <taxon>Esocidae</taxon>
        <taxon>Esox</taxon>
    </lineage>
</organism>
<keyword evidence="4 9" id="KW-0378">Hydrolase</keyword>
<dbReference type="FunFam" id="2.40.10.10:FF:000120">
    <property type="entry name" value="Putative serine protease"/>
    <property type="match status" value="1"/>
</dbReference>
<dbReference type="Gene3D" id="2.40.10.10">
    <property type="entry name" value="Trypsin-like serine proteases"/>
    <property type="match status" value="2"/>
</dbReference>
<dbReference type="GeneID" id="114840702"/>
<keyword evidence="5 9" id="KW-0720">Serine protease</keyword>
<dbReference type="InterPro" id="IPR043504">
    <property type="entry name" value="Peptidase_S1_PA_chymotrypsin"/>
</dbReference>
<evidence type="ECO:0000256" key="4">
    <source>
        <dbReference type="ARBA" id="ARBA00022801"/>
    </source>
</evidence>
<reference evidence="12" key="1">
    <citation type="journal article" date="2014" name="PLoS ONE">
        <title>The genome and linkage map of the northern pike (Esox lucius): conserved synteny revealed between the salmonid sister group and the Neoteleostei.</title>
        <authorList>
            <person name="Rondeau E.B."/>
            <person name="Minkley D.R."/>
            <person name="Leong J.S."/>
            <person name="Messmer A.M."/>
            <person name="Jantzen J.R."/>
            <person name="von Schalburg K.R."/>
            <person name="Lemon C."/>
            <person name="Bird N.H."/>
            <person name="Koop B.F."/>
        </authorList>
    </citation>
    <scope>NUCLEOTIDE SEQUENCE</scope>
</reference>
<dbReference type="CDD" id="cd00190">
    <property type="entry name" value="Tryp_SPc"/>
    <property type="match status" value="1"/>
</dbReference>
<keyword evidence="6" id="KW-1015">Disulfide bond</keyword>
<dbReference type="GO" id="GO:0004252">
    <property type="term" value="F:serine-type endopeptidase activity"/>
    <property type="evidence" value="ECO:0007669"/>
    <property type="project" value="UniProtKB-EC"/>
</dbReference>
<dbReference type="Bgee" id="ENSELUG00000024415">
    <property type="expression patterns" value="Expressed in spleen and 12 other cell types or tissues"/>
</dbReference>
<dbReference type="Pfam" id="PF00089">
    <property type="entry name" value="Trypsin"/>
    <property type="match status" value="1"/>
</dbReference>
<dbReference type="GO" id="GO:0005615">
    <property type="term" value="C:extracellular space"/>
    <property type="evidence" value="ECO:0007669"/>
    <property type="project" value="TreeGrafter"/>
</dbReference>
<evidence type="ECO:0000256" key="7">
    <source>
        <dbReference type="ARBA" id="ARBA00036320"/>
    </source>
</evidence>
<dbReference type="InterPro" id="IPR033116">
    <property type="entry name" value="TRYPSIN_SER"/>
</dbReference>
<evidence type="ECO:0000259" key="10">
    <source>
        <dbReference type="PROSITE" id="PS50240"/>
    </source>
</evidence>
<dbReference type="InterPro" id="IPR050127">
    <property type="entry name" value="Serine_Proteases_S1"/>
</dbReference>
<accession>A0A3P8ZBE9</accession>
<dbReference type="InterPro" id="IPR001254">
    <property type="entry name" value="Trypsin_dom"/>
</dbReference>
<dbReference type="PRINTS" id="PR00722">
    <property type="entry name" value="CHYMOTRYPSIN"/>
</dbReference>
<dbReference type="GO" id="GO:0006508">
    <property type="term" value="P:proteolysis"/>
    <property type="evidence" value="ECO:0007669"/>
    <property type="project" value="UniProtKB-KW"/>
</dbReference>
<dbReference type="AlphaFoldDB" id="A0A3P8ZBE9"/>
<evidence type="ECO:0000256" key="3">
    <source>
        <dbReference type="ARBA" id="ARBA00022729"/>
    </source>
</evidence>
<evidence type="ECO:0000313" key="11">
    <source>
        <dbReference type="Ensembl" id="ENSELUP00000025773.3"/>
    </source>
</evidence>
<keyword evidence="12" id="KW-1185">Reference proteome</keyword>
<dbReference type="InterPro" id="IPR001314">
    <property type="entry name" value="Peptidase_S1A"/>
</dbReference>
<dbReference type="InterPro" id="IPR018114">
    <property type="entry name" value="TRYPSIN_HIS"/>
</dbReference>
<evidence type="ECO:0000256" key="6">
    <source>
        <dbReference type="ARBA" id="ARBA00023157"/>
    </source>
</evidence>
<reference evidence="11" key="4">
    <citation type="submission" date="2025-09" db="UniProtKB">
        <authorList>
            <consortium name="Ensembl"/>
        </authorList>
    </citation>
    <scope>IDENTIFICATION</scope>
</reference>
<dbReference type="PROSITE" id="PS00134">
    <property type="entry name" value="TRYPSIN_HIS"/>
    <property type="match status" value="1"/>
</dbReference>